<dbReference type="InterPro" id="IPR022874">
    <property type="entry name" value="Valine-tRNA_ligase_type_2"/>
</dbReference>
<dbReference type="CDD" id="cd00817">
    <property type="entry name" value="ValRS_core"/>
    <property type="match status" value="1"/>
</dbReference>
<dbReference type="NCBIfam" id="TIGR00422">
    <property type="entry name" value="valS"/>
    <property type="match status" value="1"/>
</dbReference>
<dbReference type="Proteomes" id="UP000256864">
    <property type="component" value="Unassembled WGS sequence"/>
</dbReference>
<evidence type="ECO:0000256" key="9">
    <source>
        <dbReference type="ARBA" id="ARBA00055630"/>
    </source>
</evidence>
<evidence type="ECO:0000256" key="6">
    <source>
        <dbReference type="ARBA" id="ARBA00022917"/>
    </source>
</evidence>
<dbReference type="EMBL" id="QREL01000001">
    <property type="protein sequence ID" value="REE28596.1"/>
    <property type="molecule type" value="Genomic_DNA"/>
</dbReference>
<dbReference type="EC" id="6.1.1.9" evidence="11"/>
<dbReference type="InterPro" id="IPR014729">
    <property type="entry name" value="Rossmann-like_a/b/a_fold"/>
</dbReference>
<proteinExistence type="inferred from homology"/>
<dbReference type="SUPFAM" id="SSF52374">
    <property type="entry name" value="Nucleotidylyl transferase"/>
    <property type="match status" value="1"/>
</dbReference>
<dbReference type="Pfam" id="PF00133">
    <property type="entry name" value="tRNA-synt_1"/>
    <property type="match status" value="1"/>
</dbReference>
<evidence type="ECO:0000256" key="2">
    <source>
        <dbReference type="ARBA" id="ARBA00022490"/>
    </source>
</evidence>
<dbReference type="GeneID" id="301442487"/>
<keyword evidence="5 11" id="KW-0067">ATP-binding</keyword>
<feature type="short sequence motif" description="'HIGH' region" evidence="11">
    <location>
        <begin position="46"/>
        <end position="56"/>
    </location>
</feature>
<comment type="domain">
    <text evidence="11">ValRS has two distinct active sites: one for aminoacylation and one for editing. The misactivated threonine is translocated from the active site to the editing site.</text>
</comment>
<keyword evidence="6 11" id="KW-0648">Protein biosynthesis</keyword>
<evidence type="ECO:0000256" key="10">
    <source>
        <dbReference type="ARBA" id="ARBA00061452"/>
    </source>
</evidence>
<evidence type="ECO:0000256" key="4">
    <source>
        <dbReference type="ARBA" id="ARBA00022741"/>
    </source>
</evidence>
<evidence type="ECO:0000256" key="7">
    <source>
        <dbReference type="ARBA" id="ARBA00023146"/>
    </source>
</evidence>
<feature type="domain" description="Methionyl/Valyl/Leucyl/Isoleucyl-tRNA synthetase anticodon-binding" evidence="13">
    <location>
        <begin position="605"/>
        <end position="750"/>
    </location>
</feature>
<evidence type="ECO:0000256" key="1">
    <source>
        <dbReference type="ARBA" id="ARBA00004496"/>
    </source>
</evidence>
<dbReference type="AlphaFoldDB" id="A0A371NFB6"/>
<dbReference type="GO" id="GO:0005524">
    <property type="term" value="F:ATP binding"/>
    <property type="evidence" value="ECO:0007669"/>
    <property type="project" value="UniProtKB-UniRule"/>
</dbReference>
<organism evidence="14 15">
    <name type="scientific">Methanothermobacter defluvii</name>
    <dbReference type="NCBI Taxonomy" id="49339"/>
    <lineage>
        <taxon>Archaea</taxon>
        <taxon>Methanobacteriati</taxon>
        <taxon>Methanobacteriota</taxon>
        <taxon>Methanomada group</taxon>
        <taxon>Methanobacteria</taxon>
        <taxon>Methanobacteriales</taxon>
        <taxon>Methanobacteriaceae</taxon>
        <taxon>Methanothermobacter</taxon>
    </lineage>
</organism>
<dbReference type="FunFam" id="3.40.50.620:FF:000192">
    <property type="entry name" value="Valine--tRNA ligase"/>
    <property type="match status" value="1"/>
</dbReference>
<feature type="domain" description="Aminoacyl-tRNA synthetase class Ia" evidence="12">
    <location>
        <begin position="17"/>
        <end position="565"/>
    </location>
</feature>
<dbReference type="GO" id="GO:0004832">
    <property type="term" value="F:valine-tRNA ligase activity"/>
    <property type="evidence" value="ECO:0007669"/>
    <property type="project" value="UniProtKB-UniRule"/>
</dbReference>
<evidence type="ECO:0000259" key="12">
    <source>
        <dbReference type="Pfam" id="PF00133"/>
    </source>
</evidence>
<evidence type="ECO:0000259" key="13">
    <source>
        <dbReference type="Pfam" id="PF08264"/>
    </source>
</evidence>
<dbReference type="PANTHER" id="PTHR11946">
    <property type="entry name" value="VALYL-TRNA SYNTHETASES"/>
    <property type="match status" value="1"/>
</dbReference>
<keyword evidence="3 11" id="KW-0436">Ligase</keyword>
<evidence type="ECO:0000256" key="8">
    <source>
        <dbReference type="ARBA" id="ARBA00047552"/>
    </source>
</evidence>
<gene>
    <name evidence="11" type="primary">valS</name>
    <name evidence="14" type="ORF">C7452_0614</name>
</gene>
<comment type="similarity">
    <text evidence="10 11">Belongs to the class-I aminoacyl-tRNA synthetase family. ValS type 2 subfamily.</text>
</comment>
<protein>
    <recommendedName>
        <fullName evidence="11">Valine--tRNA ligase</fullName>
        <ecNumber evidence="11">6.1.1.9</ecNumber>
    </recommendedName>
    <alternativeName>
        <fullName evidence="11">Valyl-tRNA synthetase</fullName>
        <shortName evidence="11">ValRS</shortName>
    </alternativeName>
</protein>
<comment type="function">
    <text evidence="9 11">Catalyzes the attachment of valine to tRNA(Val). As ValRS can inadvertently accommodate and process structurally similar amino acids such as threonine, to avoid such errors, it has a 'posttransfer' editing activity that hydrolyzes mischarged Thr-tRNA(Val) in a tRNA-dependent manner.</text>
</comment>
<dbReference type="Gene3D" id="3.40.50.620">
    <property type="entry name" value="HUPs"/>
    <property type="match status" value="2"/>
</dbReference>
<evidence type="ECO:0000256" key="3">
    <source>
        <dbReference type="ARBA" id="ARBA00022598"/>
    </source>
</evidence>
<evidence type="ECO:0000313" key="15">
    <source>
        <dbReference type="Proteomes" id="UP000256864"/>
    </source>
</evidence>
<dbReference type="InterPro" id="IPR002303">
    <property type="entry name" value="Valyl-tRNA_ligase"/>
</dbReference>
<keyword evidence="4 11" id="KW-0547">Nucleotide-binding</keyword>
<dbReference type="FunFam" id="1.10.730.10:FF:000033">
    <property type="entry name" value="Valine--tRNA ligase"/>
    <property type="match status" value="1"/>
</dbReference>
<dbReference type="PROSITE" id="PS00178">
    <property type="entry name" value="AA_TRNA_LIGASE_I"/>
    <property type="match status" value="1"/>
</dbReference>
<name>A0A371NFB6_9EURY</name>
<reference evidence="14 15" key="1">
    <citation type="submission" date="2018-07" db="EMBL/GenBank/DDBJ databases">
        <title>Genomic Encyclopedia of Type Strains, Phase IV (KMG-IV): sequencing the most valuable type-strain genomes for metagenomic binning, comparative biology and taxonomic classification.</title>
        <authorList>
            <person name="Goeker M."/>
        </authorList>
    </citation>
    <scope>NUCLEOTIDE SEQUENCE [LARGE SCALE GENOMIC DNA]</scope>
    <source>
        <strain evidence="14 15">DSM 7466</strain>
    </source>
</reference>
<dbReference type="Pfam" id="PF08264">
    <property type="entry name" value="Anticodon_1"/>
    <property type="match status" value="1"/>
</dbReference>
<dbReference type="GO" id="GO:0002161">
    <property type="term" value="F:aminoacyl-tRNA deacylase activity"/>
    <property type="evidence" value="ECO:0007669"/>
    <property type="project" value="InterPro"/>
</dbReference>
<dbReference type="SUPFAM" id="SSF50677">
    <property type="entry name" value="ValRS/IleRS/LeuRS editing domain"/>
    <property type="match status" value="1"/>
</dbReference>
<dbReference type="SUPFAM" id="SSF47323">
    <property type="entry name" value="Anticodon-binding domain of a subclass of class I aminoacyl-tRNA synthetases"/>
    <property type="match status" value="1"/>
</dbReference>
<comment type="catalytic activity">
    <reaction evidence="8 11">
        <text>tRNA(Val) + L-valine + ATP = L-valyl-tRNA(Val) + AMP + diphosphate</text>
        <dbReference type="Rhea" id="RHEA:10704"/>
        <dbReference type="Rhea" id="RHEA-COMP:9672"/>
        <dbReference type="Rhea" id="RHEA-COMP:9708"/>
        <dbReference type="ChEBI" id="CHEBI:30616"/>
        <dbReference type="ChEBI" id="CHEBI:33019"/>
        <dbReference type="ChEBI" id="CHEBI:57762"/>
        <dbReference type="ChEBI" id="CHEBI:78442"/>
        <dbReference type="ChEBI" id="CHEBI:78537"/>
        <dbReference type="ChEBI" id="CHEBI:456215"/>
        <dbReference type="EC" id="6.1.1.9"/>
    </reaction>
</comment>
<keyword evidence="7 11" id="KW-0030">Aminoacyl-tRNA synthetase</keyword>
<dbReference type="InterPro" id="IPR009008">
    <property type="entry name" value="Val/Leu/Ile-tRNA-synth_edit"/>
</dbReference>
<feature type="short sequence motif" description="'KMSKS' region" evidence="11">
    <location>
        <begin position="529"/>
        <end position="533"/>
    </location>
</feature>
<dbReference type="HAMAP" id="MF_02005">
    <property type="entry name" value="Val_tRNA_synth_type2"/>
    <property type="match status" value="1"/>
</dbReference>
<accession>A0A371NFB6</accession>
<dbReference type="InterPro" id="IPR033705">
    <property type="entry name" value="Anticodon_Ia_Val"/>
</dbReference>
<dbReference type="PANTHER" id="PTHR11946:SF93">
    <property type="entry name" value="VALINE--TRNA LIGASE, CHLOROPLASTIC_MITOCHONDRIAL 2"/>
    <property type="match status" value="1"/>
</dbReference>
<comment type="subcellular location">
    <subcellularLocation>
        <location evidence="1 11">Cytoplasm</location>
    </subcellularLocation>
</comment>
<feature type="binding site" evidence="11">
    <location>
        <position position="532"/>
    </location>
    <ligand>
        <name>ATP</name>
        <dbReference type="ChEBI" id="CHEBI:30616"/>
    </ligand>
</feature>
<dbReference type="InterPro" id="IPR009080">
    <property type="entry name" value="tRNAsynth_Ia_anticodon-bd"/>
</dbReference>
<comment type="caution">
    <text evidence="14">The sequence shown here is derived from an EMBL/GenBank/DDBJ whole genome shotgun (WGS) entry which is preliminary data.</text>
</comment>
<dbReference type="Gene3D" id="1.10.730.10">
    <property type="entry name" value="Isoleucyl-tRNA Synthetase, Domain 1"/>
    <property type="match status" value="1"/>
</dbReference>
<dbReference type="RefSeq" id="WP_115892190.1">
    <property type="nucleotide sequence ID" value="NZ_QREL01000001.1"/>
</dbReference>
<evidence type="ECO:0000313" key="14">
    <source>
        <dbReference type="EMBL" id="REE28596.1"/>
    </source>
</evidence>
<evidence type="ECO:0000256" key="5">
    <source>
        <dbReference type="ARBA" id="ARBA00022840"/>
    </source>
</evidence>
<dbReference type="InterPro" id="IPR001412">
    <property type="entry name" value="aa-tRNA-synth_I_CS"/>
</dbReference>
<dbReference type="InterPro" id="IPR013155">
    <property type="entry name" value="M/V/L/I-tRNA-synth_anticd-bd"/>
</dbReference>
<dbReference type="NCBIfam" id="NF009687">
    <property type="entry name" value="PRK13208.1"/>
    <property type="match status" value="1"/>
</dbReference>
<keyword evidence="2 11" id="KW-0963">Cytoplasm</keyword>
<dbReference type="InterPro" id="IPR002300">
    <property type="entry name" value="aa-tRNA-synth_Ia"/>
</dbReference>
<dbReference type="PRINTS" id="PR00986">
    <property type="entry name" value="TRNASYNTHVAL"/>
</dbReference>
<evidence type="ECO:0000256" key="11">
    <source>
        <dbReference type="HAMAP-Rule" id="MF_02005"/>
    </source>
</evidence>
<dbReference type="GO" id="GO:0006438">
    <property type="term" value="P:valyl-tRNA aminoacylation"/>
    <property type="evidence" value="ECO:0007669"/>
    <property type="project" value="UniProtKB-UniRule"/>
</dbReference>
<sequence>MTDNQIPKDYNHKNEVKWQKKWQEEDIYRFIGSGTKPRYIIDTPPPYPTGSIHMGHVLNWVYMDIIARFKRMRGFDVLFPQGWDCHGLPTEVKVEETHNIKKSDVSREEFRRLCVELTQENIRMMKEQMQRLGFSQDWNHEFVTMTPEYMRRTQLSFLRMYRDGLIYQGVHPVNWCPRCETAIAFAEVEYIENETNLNYVRFPVEGADEHITIATTRPELMAACVAVVVHPDDERFREFEDKLIEVPLFGQKVKLIKDPEVDPEFGTGAVMVCTFGDKTDVSWVNRHGLDVIEAIDERGYMTEAAGKYQGLTIAECKEKIVEDLENEGFLLKKEPVRQNVGTCWRCKTPIEILVKKQWFVAVKKLIPQVREAAEEMKWVPGHMKTRLLNWTGSMDWDWCISRQRIFATPIPVWYCSECGRVHVADEEMLPVDPTRDGPGITCECGSTEFIGEEDVLDTWMDSSISPLSVAGWPDESYRELFPADLRPQGHDIIRTWAFYTILRCMALTGEKPFSEIVINGMVFGEDGHKMSKSRGNVIAPEEVLEDYGADALRLWAAGSVPGSDVPFAWKDVKYGYKFLRKFWNAFRFISIHLTENPEVEARPMDRWILSRLMNLVAEVTESLDDYNFAAAVNRVQTFIWHDFCDEYIEAVKYRLYSDEDPESRMAAQNTLRMVLDTCLRLLAPVAPHFTEEVHQHVGEGSIHLRAWPEHIPEIVDPEIERSGDLAVEIIGEIRRFKSSSKMPLNAPLKAATIHTDNESAEMIKPFLDDIAGTMNIDDISLVAGKPEITERAVELEPRMEKIGPEFRSDAPAIISWLTGADPHEVYEEIQRNGEIEVEGNRLTMDHISFRKEVIGTAGERVDVLNLDEPEVIIEIVR</sequence>
<dbReference type="GO" id="GO:0005829">
    <property type="term" value="C:cytosol"/>
    <property type="evidence" value="ECO:0007669"/>
    <property type="project" value="TreeGrafter"/>
</dbReference>
<keyword evidence="15" id="KW-1185">Reference proteome</keyword>
<dbReference type="CDD" id="cd07962">
    <property type="entry name" value="Anticodon_Ia_Val"/>
    <property type="match status" value="1"/>
</dbReference>